<sequence>MIQEMVNGSIAVLTRPSVQSFEQHERDNLVWALIYAVIASVINGILAAITAPLRVGELRAQLETQGVPPDAIEAAIAQQGNPIIAIFAGIFGTIIGSLIIWGFIYLLGRAFGGTGSFGELAWGLSLFSSPLAVAQSIVSVIPLVGDILLLGLSIYGVYLTYLAIQSGMNLPSQKALYIAIILLVITLLFLCVTVGLAAIVGLIGGLAP</sequence>
<evidence type="ECO:0000256" key="4">
    <source>
        <dbReference type="ARBA" id="ARBA00023136"/>
    </source>
</evidence>
<keyword evidence="8" id="KW-1185">Reference proteome</keyword>
<feature type="domain" description="Yip1" evidence="6">
    <location>
        <begin position="11"/>
        <end position="191"/>
    </location>
</feature>
<feature type="transmembrane region" description="Helical" evidence="5">
    <location>
        <begin position="120"/>
        <end position="141"/>
    </location>
</feature>
<organism evidence="7 8">
    <name type="scientific">Chloroflexus aurantiacus (strain ATCC 29366 / DSM 635 / J-10-fl)</name>
    <dbReference type="NCBI Taxonomy" id="324602"/>
    <lineage>
        <taxon>Bacteria</taxon>
        <taxon>Bacillati</taxon>
        <taxon>Chloroflexota</taxon>
        <taxon>Chloroflexia</taxon>
        <taxon>Chloroflexales</taxon>
        <taxon>Chloroflexineae</taxon>
        <taxon>Chloroflexaceae</taxon>
        <taxon>Chloroflexus</taxon>
    </lineage>
</organism>
<dbReference type="InParanoid" id="A9WC93"/>
<gene>
    <name evidence="7" type="ordered locus">Caur_0233</name>
</gene>
<protein>
    <recommendedName>
        <fullName evidence="6">Yip1 domain-containing protein</fullName>
    </recommendedName>
</protein>
<keyword evidence="3 5" id="KW-1133">Transmembrane helix</keyword>
<dbReference type="KEGG" id="cau:Caur_0233"/>
<evidence type="ECO:0000256" key="1">
    <source>
        <dbReference type="ARBA" id="ARBA00004141"/>
    </source>
</evidence>
<dbReference type="EnsemblBacteria" id="ABY33486">
    <property type="protein sequence ID" value="ABY33486"/>
    <property type="gene ID" value="Caur_0233"/>
</dbReference>
<evidence type="ECO:0000313" key="8">
    <source>
        <dbReference type="Proteomes" id="UP000002008"/>
    </source>
</evidence>
<proteinExistence type="predicted"/>
<feature type="transmembrane region" description="Helical" evidence="5">
    <location>
        <begin position="176"/>
        <end position="203"/>
    </location>
</feature>
<accession>A9WC93</accession>
<name>A9WC93_CHLAA</name>
<keyword evidence="2 5" id="KW-0812">Transmembrane</keyword>
<dbReference type="Pfam" id="PF04893">
    <property type="entry name" value="Yip1"/>
    <property type="match status" value="1"/>
</dbReference>
<dbReference type="HOGENOM" id="CLU_103274_0_0_0"/>
<evidence type="ECO:0000313" key="7">
    <source>
        <dbReference type="EMBL" id="ABY33486.1"/>
    </source>
</evidence>
<evidence type="ECO:0000256" key="5">
    <source>
        <dbReference type="SAM" id="Phobius"/>
    </source>
</evidence>
<evidence type="ECO:0000256" key="2">
    <source>
        <dbReference type="ARBA" id="ARBA00022692"/>
    </source>
</evidence>
<feature type="transmembrane region" description="Helical" evidence="5">
    <location>
        <begin position="29"/>
        <end position="49"/>
    </location>
</feature>
<feature type="transmembrane region" description="Helical" evidence="5">
    <location>
        <begin position="83"/>
        <end position="108"/>
    </location>
</feature>
<dbReference type="GO" id="GO:0016020">
    <property type="term" value="C:membrane"/>
    <property type="evidence" value="ECO:0007669"/>
    <property type="project" value="UniProtKB-SubCell"/>
</dbReference>
<keyword evidence="4 5" id="KW-0472">Membrane</keyword>
<dbReference type="AlphaFoldDB" id="A9WC93"/>
<comment type="subcellular location">
    <subcellularLocation>
        <location evidence="1">Membrane</location>
        <topology evidence="1">Multi-pass membrane protein</topology>
    </subcellularLocation>
</comment>
<dbReference type="PATRIC" id="fig|324602.8.peg.271"/>
<dbReference type="InterPro" id="IPR006977">
    <property type="entry name" value="Yip1_dom"/>
</dbReference>
<reference evidence="8" key="1">
    <citation type="journal article" date="2011" name="BMC Genomics">
        <title>Complete genome sequence of the filamentous anoxygenic phototrophic bacterium Chloroflexus aurantiacus.</title>
        <authorList>
            <person name="Tang K.H."/>
            <person name="Barry K."/>
            <person name="Chertkov O."/>
            <person name="Dalin E."/>
            <person name="Han C.S."/>
            <person name="Hauser L.J."/>
            <person name="Honchak B.M."/>
            <person name="Karbach L.E."/>
            <person name="Land M.L."/>
            <person name="Lapidus A."/>
            <person name="Larimer F.W."/>
            <person name="Mikhailova N."/>
            <person name="Pitluck S."/>
            <person name="Pierson B.K."/>
            <person name="Blankenship R.E."/>
        </authorList>
    </citation>
    <scope>NUCLEOTIDE SEQUENCE [LARGE SCALE GENOMIC DNA]</scope>
    <source>
        <strain evidence="8">ATCC 29366 / DSM 635 / J-10-fl</strain>
    </source>
</reference>
<feature type="transmembrane region" description="Helical" evidence="5">
    <location>
        <begin position="147"/>
        <end position="164"/>
    </location>
</feature>
<dbReference type="STRING" id="324602.Caur_0233"/>
<dbReference type="EMBL" id="CP000909">
    <property type="protein sequence ID" value="ABY33486.1"/>
    <property type="molecule type" value="Genomic_DNA"/>
</dbReference>
<evidence type="ECO:0000259" key="6">
    <source>
        <dbReference type="Pfam" id="PF04893"/>
    </source>
</evidence>
<evidence type="ECO:0000256" key="3">
    <source>
        <dbReference type="ARBA" id="ARBA00022989"/>
    </source>
</evidence>
<dbReference type="RefSeq" id="WP_012256142.1">
    <property type="nucleotide sequence ID" value="NC_010175.1"/>
</dbReference>
<dbReference type="Proteomes" id="UP000002008">
    <property type="component" value="Chromosome"/>
</dbReference>